<evidence type="ECO:0000313" key="8">
    <source>
        <dbReference type="Proteomes" id="UP001218218"/>
    </source>
</evidence>
<reference evidence="7" key="1">
    <citation type="submission" date="2023-03" db="EMBL/GenBank/DDBJ databases">
        <title>Massive genome expansion in bonnet fungi (Mycena s.s.) driven by repeated elements and novel gene families across ecological guilds.</title>
        <authorList>
            <consortium name="Lawrence Berkeley National Laboratory"/>
            <person name="Harder C.B."/>
            <person name="Miyauchi S."/>
            <person name="Viragh M."/>
            <person name="Kuo A."/>
            <person name="Thoen E."/>
            <person name="Andreopoulos B."/>
            <person name="Lu D."/>
            <person name="Skrede I."/>
            <person name="Drula E."/>
            <person name="Henrissat B."/>
            <person name="Morin E."/>
            <person name="Kohler A."/>
            <person name="Barry K."/>
            <person name="LaButti K."/>
            <person name="Morin E."/>
            <person name="Salamov A."/>
            <person name="Lipzen A."/>
            <person name="Mereny Z."/>
            <person name="Hegedus B."/>
            <person name="Baldrian P."/>
            <person name="Stursova M."/>
            <person name="Weitz H."/>
            <person name="Taylor A."/>
            <person name="Grigoriev I.V."/>
            <person name="Nagy L.G."/>
            <person name="Martin F."/>
            <person name="Kauserud H."/>
        </authorList>
    </citation>
    <scope>NUCLEOTIDE SEQUENCE</scope>
    <source>
        <strain evidence="7">CBHHK002</strain>
    </source>
</reference>
<dbReference type="Gene3D" id="3.40.50.300">
    <property type="entry name" value="P-loop containing nucleotide triphosphate hydrolases"/>
    <property type="match status" value="2"/>
</dbReference>
<dbReference type="GO" id="GO:0016787">
    <property type="term" value="F:hydrolase activity"/>
    <property type="evidence" value="ECO:0007669"/>
    <property type="project" value="UniProtKB-KW"/>
</dbReference>
<feature type="compositionally biased region" description="Basic residues" evidence="5">
    <location>
        <begin position="21"/>
        <end position="34"/>
    </location>
</feature>
<dbReference type="InterPro" id="IPR027417">
    <property type="entry name" value="P-loop_NTPase"/>
</dbReference>
<dbReference type="Pfam" id="PF00271">
    <property type="entry name" value="Helicase_C"/>
    <property type="match status" value="1"/>
</dbReference>
<dbReference type="GO" id="GO:0045025">
    <property type="term" value="C:mitochondrial degradosome"/>
    <property type="evidence" value="ECO:0007669"/>
    <property type="project" value="TreeGrafter"/>
</dbReference>
<evidence type="ECO:0000256" key="1">
    <source>
        <dbReference type="ARBA" id="ARBA00022741"/>
    </source>
</evidence>
<evidence type="ECO:0000256" key="5">
    <source>
        <dbReference type="SAM" id="MobiDB-lite"/>
    </source>
</evidence>
<dbReference type="Proteomes" id="UP001218218">
    <property type="component" value="Unassembled WGS sequence"/>
</dbReference>
<sequence>MQRVLWARARPRIAPLQWIGHRFRSGPKPSKKPKPSPSHHSSGPPSFQQKKWDKKPNNRAPTVSPDAFPFLEGTTVSAQAVLTFFQSNVLAWTLRRTVQDRLVGFGVPAGDAKKLLAAFAHAADTGFFDTTEAVEKYDLLKLRGTDSMEVDVTFSHIFFRWLAAQDSVRGVDAATTTALVRLAEAATVMHPAEEHLLARSMRRKFIMHVGPTNSGKTHHALRALAAAKVGVYAGPLRLLAYEIWERLNLGQIVPLGATEEQTAEATKFGPSTDNPFARRCNMVTGEERKMVGVGADVLVSCTVEMLQIGLHADVAVIDEIQMIGDPQRGSGWTHAVLGLCAKEIHLCGEETAVPLIRELLKETGDEIIVNRYERLTPLEVEQDSLDGDLSRVQKGDCIVAFSRSAIFALKRQVEMQTGMRCAVVYGKLPPEIRSEQAALFNDPDSGYDVLIGSDAIGMGLNLKIRRVIFESVWKFDGKRDTLLSVSQMKQIAGRAGRFGMHGADEKPGGFVTTLKVEDLPILRKTLALQVPPLLYARIAPPGPMFAGLASRLPANATTESIFLASMHAGLCPPYCRPNIPDQLSTVCDYMDQLGHFTLPDKVFIMQAPFPWRDRTALETINTFIGTYYQSMNVDLVPILERLGYMEMLENAEAAMKSPEGRGTTGRRFKPSNELPGLETFHKILVAYMWLSFRNPVSYSAQDQTMELKERLEHTLHWCLQEMTRIDGKNSVHVQSKRAPIVFKTPREMQLEAQQLGASEAQKRTVSAELLSAPI</sequence>
<evidence type="ECO:0000256" key="4">
    <source>
        <dbReference type="ARBA" id="ARBA00022840"/>
    </source>
</evidence>
<dbReference type="GO" id="GO:0005524">
    <property type="term" value="F:ATP binding"/>
    <property type="evidence" value="ECO:0007669"/>
    <property type="project" value="UniProtKB-KW"/>
</dbReference>
<dbReference type="InterPro" id="IPR055206">
    <property type="entry name" value="DEXQc_SUV3"/>
</dbReference>
<dbReference type="AlphaFoldDB" id="A0AAD7ESP2"/>
<comment type="caution">
    <text evidence="7">The sequence shown here is derived from an EMBL/GenBank/DDBJ whole genome shotgun (WGS) entry which is preliminary data.</text>
</comment>
<dbReference type="Gene3D" id="1.20.272.40">
    <property type="match status" value="1"/>
</dbReference>
<evidence type="ECO:0000256" key="2">
    <source>
        <dbReference type="ARBA" id="ARBA00022801"/>
    </source>
</evidence>
<evidence type="ECO:0000256" key="3">
    <source>
        <dbReference type="ARBA" id="ARBA00022806"/>
    </source>
</evidence>
<organism evidence="7 8">
    <name type="scientific">Mycena albidolilacea</name>
    <dbReference type="NCBI Taxonomy" id="1033008"/>
    <lineage>
        <taxon>Eukaryota</taxon>
        <taxon>Fungi</taxon>
        <taxon>Dikarya</taxon>
        <taxon>Basidiomycota</taxon>
        <taxon>Agaricomycotina</taxon>
        <taxon>Agaricomycetes</taxon>
        <taxon>Agaricomycetidae</taxon>
        <taxon>Agaricales</taxon>
        <taxon>Marasmiineae</taxon>
        <taxon>Mycenaceae</taxon>
        <taxon>Mycena</taxon>
    </lineage>
</organism>
<dbReference type="PROSITE" id="PS51194">
    <property type="entry name" value="HELICASE_CTER"/>
    <property type="match status" value="1"/>
</dbReference>
<accession>A0AAD7ESP2</accession>
<dbReference type="InterPro" id="IPR022192">
    <property type="entry name" value="SUV3_C"/>
</dbReference>
<dbReference type="Pfam" id="PF22527">
    <property type="entry name" value="DEXQc_Suv3"/>
    <property type="match status" value="1"/>
</dbReference>
<dbReference type="InterPro" id="IPR050699">
    <property type="entry name" value="RNA-DNA_Helicase"/>
</dbReference>
<keyword evidence="2 7" id="KW-0378">Hydrolase</keyword>
<dbReference type="PANTHER" id="PTHR12131">
    <property type="entry name" value="ATP-DEPENDENT RNA AND DNA HELICASE"/>
    <property type="match status" value="1"/>
</dbReference>
<dbReference type="GO" id="GO:0004386">
    <property type="term" value="F:helicase activity"/>
    <property type="evidence" value="ECO:0007669"/>
    <property type="project" value="UniProtKB-KW"/>
</dbReference>
<evidence type="ECO:0000259" key="6">
    <source>
        <dbReference type="PROSITE" id="PS51194"/>
    </source>
</evidence>
<feature type="region of interest" description="Disordered" evidence="5">
    <location>
        <begin position="18"/>
        <end position="66"/>
    </location>
</feature>
<dbReference type="CDD" id="cd18805">
    <property type="entry name" value="SF2_C_suv3"/>
    <property type="match status" value="1"/>
</dbReference>
<dbReference type="Gene3D" id="1.20.58.1080">
    <property type="match status" value="1"/>
</dbReference>
<dbReference type="InterPro" id="IPR001650">
    <property type="entry name" value="Helicase_C-like"/>
</dbReference>
<name>A0AAD7ESP2_9AGAR</name>
<dbReference type="Pfam" id="PF12513">
    <property type="entry name" value="SUV3_C"/>
    <property type="match status" value="1"/>
</dbReference>
<keyword evidence="1" id="KW-0547">Nucleotide-binding</keyword>
<dbReference type="EMBL" id="JARIHO010000016">
    <property type="protein sequence ID" value="KAJ7348849.1"/>
    <property type="molecule type" value="Genomic_DNA"/>
</dbReference>
<dbReference type="GO" id="GO:0000965">
    <property type="term" value="P:mitochondrial RNA 3'-end processing"/>
    <property type="evidence" value="ECO:0007669"/>
    <property type="project" value="TreeGrafter"/>
</dbReference>
<dbReference type="SMART" id="SM00490">
    <property type="entry name" value="HELICc"/>
    <property type="match status" value="1"/>
</dbReference>
<dbReference type="FunFam" id="3.40.50.300:FF:000957">
    <property type="entry name" value="ATP-dependent RNA helicase SUV3L, mitochondrial"/>
    <property type="match status" value="1"/>
</dbReference>
<evidence type="ECO:0000313" key="7">
    <source>
        <dbReference type="EMBL" id="KAJ7348849.1"/>
    </source>
</evidence>
<keyword evidence="8" id="KW-1185">Reference proteome</keyword>
<keyword evidence="4" id="KW-0067">ATP-binding</keyword>
<dbReference type="PANTHER" id="PTHR12131:SF1">
    <property type="entry name" value="ATP-DEPENDENT RNA HELICASE SUPV3L1, MITOCHONDRIAL-RELATED"/>
    <property type="match status" value="1"/>
</dbReference>
<proteinExistence type="predicted"/>
<dbReference type="SUPFAM" id="SSF52540">
    <property type="entry name" value="P-loop containing nucleoside triphosphate hydrolases"/>
    <property type="match status" value="1"/>
</dbReference>
<keyword evidence="3" id="KW-0347">Helicase</keyword>
<protein>
    <submittedName>
        <fullName evidence="7">P-loop containing nucleoside triphosphate hydrolase protein</fullName>
    </submittedName>
</protein>
<gene>
    <name evidence="7" type="ORF">DFH08DRAFT_130443</name>
</gene>
<feature type="domain" description="Helicase C-terminal" evidence="6">
    <location>
        <begin position="355"/>
        <end position="549"/>
    </location>
</feature>